<name>A0A2M7BTF5_9BACT</name>
<accession>A0A2M7BTF5</accession>
<proteinExistence type="predicted"/>
<evidence type="ECO:0000313" key="2">
    <source>
        <dbReference type="Proteomes" id="UP000230119"/>
    </source>
</evidence>
<dbReference type="AlphaFoldDB" id="A0A2M7BTF5"/>
<protein>
    <submittedName>
        <fullName evidence="1">Uncharacterized protein</fullName>
    </submittedName>
</protein>
<comment type="caution">
    <text evidence="1">The sequence shown here is derived from an EMBL/GenBank/DDBJ whole genome shotgun (WGS) entry which is preliminary data.</text>
</comment>
<sequence>MPEKTYLEGRPEPTAYHPSPEEYFGLLPGYSSFTEQILALQGVSSFSGEGKKFLPYALAGLGILAVACGTGVVGSEAPGVHPTGTAIPEIGPTSAPGSMDLMFNQPAGTVSAIQLFCAADESLCMYAAGGDDGGVVAMAPLFGPEFVNDGVNVTIRGFIPGGYQEITDPDRNGDPDGGRFSQSKIWPADLTTYFTVSEADQARFDEFLAKATTNGVAVSIDMQMDADERVTIILTSLGSDGPTVFTNTVQLEPLTVQDLLGYGGDEPVVAHEMASGGGVQFRPLAVDPTGESYNGAEVTVNGEAGTIEVGGQVINTPAETQPAPTEGAEAGILNFASLEVGVQHDLTVPELKGLGLSGEGFAVTGKYEGLDVNIVMMSADGLLATVDGQKGIRLNPVYPEGQGSPADRLAQAVLAGHWRGYQEDHGAIS</sequence>
<reference evidence="2" key="1">
    <citation type="submission" date="2017-09" db="EMBL/GenBank/DDBJ databases">
        <title>Depth-based differentiation of microbial function through sediment-hosted aquifers and enrichment of novel symbionts in the deep terrestrial subsurface.</title>
        <authorList>
            <person name="Probst A.J."/>
            <person name="Ladd B."/>
            <person name="Jarett J.K."/>
            <person name="Geller-Mcgrath D.E."/>
            <person name="Sieber C.M.K."/>
            <person name="Emerson J.B."/>
            <person name="Anantharaman K."/>
            <person name="Thomas B.C."/>
            <person name="Malmstrom R."/>
            <person name="Stieglmeier M."/>
            <person name="Klingl A."/>
            <person name="Woyke T."/>
            <person name="Ryan C.M."/>
            <person name="Banfield J.F."/>
        </authorList>
    </citation>
    <scope>NUCLEOTIDE SEQUENCE [LARGE SCALE GENOMIC DNA]</scope>
</reference>
<gene>
    <name evidence="1" type="ORF">COS52_00960</name>
</gene>
<evidence type="ECO:0000313" key="1">
    <source>
        <dbReference type="EMBL" id="PIV08765.1"/>
    </source>
</evidence>
<feature type="non-terminal residue" evidence="1">
    <location>
        <position position="429"/>
    </location>
</feature>
<organism evidence="1 2">
    <name type="scientific">Candidatus Roizmanbacteria bacterium CG03_land_8_20_14_0_80_39_12</name>
    <dbReference type="NCBI Taxonomy" id="1974847"/>
    <lineage>
        <taxon>Bacteria</taxon>
        <taxon>Candidatus Roizmaniibacteriota</taxon>
    </lineage>
</organism>
<dbReference type="EMBL" id="PEVA01000040">
    <property type="protein sequence ID" value="PIV08765.1"/>
    <property type="molecule type" value="Genomic_DNA"/>
</dbReference>
<dbReference type="Proteomes" id="UP000230119">
    <property type="component" value="Unassembled WGS sequence"/>
</dbReference>